<evidence type="ECO:0000313" key="2">
    <source>
        <dbReference type="EMBL" id="OGK46714.1"/>
    </source>
</evidence>
<dbReference type="Proteomes" id="UP000177141">
    <property type="component" value="Unassembled WGS sequence"/>
</dbReference>
<dbReference type="SUPFAM" id="SSF143011">
    <property type="entry name" value="RelE-like"/>
    <property type="match status" value="1"/>
</dbReference>
<dbReference type="InterPro" id="IPR007712">
    <property type="entry name" value="RelE/ParE_toxin"/>
</dbReference>
<reference evidence="2 3" key="1">
    <citation type="journal article" date="2016" name="Nat. Commun.">
        <title>Thousands of microbial genomes shed light on interconnected biogeochemical processes in an aquifer system.</title>
        <authorList>
            <person name="Anantharaman K."/>
            <person name="Brown C.T."/>
            <person name="Hug L.A."/>
            <person name="Sharon I."/>
            <person name="Castelle C.J."/>
            <person name="Probst A.J."/>
            <person name="Thomas B.C."/>
            <person name="Singh A."/>
            <person name="Wilkins M.J."/>
            <person name="Karaoz U."/>
            <person name="Brodie E.L."/>
            <person name="Williams K.H."/>
            <person name="Hubbard S.S."/>
            <person name="Banfield J.F."/>
        </authorList>
    </citation>
    <scope>NUCLEOTIDE SEQUENCE [LARGE SCALE GENOMIC DNA]</scope>
</reference>
<name>A0A1F7ITQ5_9BACT</name>
<evidence type="ECO:0000313" key="3">
    <source>
        <dbReference type="Proteomes" id="UP000177141"/>
    </source>
</evidence>
<comment type="caution">
    <text evidence="2">The sequence shown here is derived from an EMBL/GenBank/DDBJ whole genome shotgun (WGS) entry which is preliminary data.</text>
</comment>
<accession>A0A1F7ITQ5</accession>
<keyword evidence="1" id="KW-1277">Toxin-antitoxin system</keyword>
<proteinExistence type="predicted"/>
<organism evidence="2 3">
    <name type="scientific">Candidatus Roizmanbacteria bacterium RIFCSPLOWO2_01_FULL_38_12</name>
    <dbReference type="NCBI Taxonomy" id="1802061"/>
    <lineage>
        <taxon>Bacteria</taxon>
        <taxon>Candidatus Roizmaniibacteriota</taxon>
    </lineage>
</organism>
<dbReference type="STRING" id="1802061.A3A93_04700"/>
<dbReference type="EMBL" id="MGAL01000041">
    <property type="protein sequence ID" value="OGK46714.1"/>
    <property type="molecule type" value="Genomic_DNA"/>
</dbReference>
<dbReference type="Pfam" id="PF05016">
    <property type="entry name" value="ParE_toxin"/>
    <property type="match status" value="1"/>
</dbReference>
<sequence>MDVIIAKGAHKIYKSLPQSEQLKIKKKLLSLSSNPLAGKKLEGKLKKRRVVRAWPYRIIYSINEVKNRVEVSDILH</sequence>
<dbReference type="Gene3D" id="3.30.2310.20">
    <property type="entry name" value="RelE-like"/>
    <property type="match status" value="1"/>
</dbReference>
<protein>
    <submittedName>
        <fullName evidence="2">Uncharacterized protein</fullName>
    </submittedName>
</protein>
<evidence type="ECO:0000256" key="1">
    <source>
        <dbReference type="ARBA" id="ARBA00022649"/>
    </source>
</evidence>
<gene>
    <name evidence="2" type="ORF">A3A93_04700</name>
</gene>
<dbReference type="AlphaFoldDB" id="A0A1F7ITQ5"/>
<dbReference type="InterPro" id="IPR035093">
    <property type="entry name" value="RelE/ParE_toxin_dom_sf"/>
</dbReference>